<dbReference type="InterPro" id="IPR006949">
    <property type="entry name" value="Barrel_Baseplate_J-like"/>
</dbReference>
<feature type="domain" description="Baseplate protein J-like barrel" evidence="2">
    <location>
        <begin position="84"/>
        <end position="163"/>
    </location>
</feature>
<feature type="domain" description="Baseplate J-like C-terminal" evidence="4">
    <location>
        <begin position="261"/>
        <end position="345"/>
    </location>
</feature>
<accession>A0A7G6E813</accession>
<dbReference type="AlphaFoldDB" id="A0A7G6E813"/>
<dbReference type="EMBL" id="CP045798">
    <property type="protein sequence ID" value="QNB48217.1"/>
    <property type="molecule type" value="Genomic_DNA"/>
</dbReference>
<gene>
    <name evidence="5" type="ORF">BR63_19240</name>
</gene>
<name>A0A7G6E813_THEFR</name>
<proteinExistence type="inferred from homology"/>
<reference evidence="5 6" key="1">
    <citation type="journal article" date="2019" name="Front. Microbiol.">
        <title>Thermoanaerosceptrum fracticalcis gen. nov. sp. nov., a Novel Fumarate-Fermenting Microorganism From a Deep Fractured Carbonate Aquifer of the US Great Basin.</title>
        <authorList>
            <person name="Hamilton-Brehm S.D."/>
            <person name="Stewart L.E."/>
            <person name="Zavarin M."/>
            <person name="Caldwell M."/>
            <person name="Lawson P.A."/>
            <person name="Onstott T.C."/>
            <person name="Grzymski J."/>
            <person name="Neveux I."/>
            <person name="Lollar B.S."/>
            <person name="Russell C.E."/>
            <person name="Moser D.P."/>
        </authorList>
    </citation>
    <scope>NUCLEOTIDE SEQUENCE [LARGE SCALE GENOMIC DNA]</scope>
    <source>
        <strain evidence="5 6">DRI-13</strain>
    </source>
</reference>
<evidence type="ECO:0000259" key="4">
    <source>
        <dbReference type="Pfam" id="PF26079"/>
    </source>
</evidence>
<sequence length="346" mass="36687">MGNTRDEIQARMLANISNEYDKSEGSFFYDALKPVAIEMEAAYAELETAPENFFVVTATGSNLDKRVAEQGLVRKPAVKATTIVIITGNEGAIINSGDKVASDTVNFIIKESKTIGITGQESVLVECEIAGSIGNVPAGAIKYFPITLPGLTAVTNPDPVTNGYDGETDAELRARYFAKVQTPATSGNKYHYRNWALEKSGVGDAKVFPLWNGAGTVKVVIINSNKRAADAQLVTDVANYIEEQRPIGATVTVTSAEELVINISVTLTLAAGYTLEQARASIEAKVTDYLKSIAFISDFVSYVIIGSLILQADGVTDYSGLTVNGGTSNITIGAEQVAVLGVVTIA</sequence>
<feature type="domain" description="Baseplate J-like central" evidence="3">
    <location>
        <begin position="184"/>
        <end position="254"/>
    </location>
</feature>
<dbReference type="Pfam" id="PF26078">
    <property type="entry name" value="Baseplate_J_M"/>
    <property type="match status" value="1"/>
</dbReference>
<dbReference type="Pfam" id="PF26079">
    <property type="entry name" value="Baseplate_J_C"/>
    <property type="match status" value="1"/>
</dbReference>
<dbReference type="PANTHER" id="PTHR37829">
    <property type="entry name" value="PHAGE-LIKE ELEMENT PBSX PROTEIN XKDT"/>
    <property type="match status" value="1"/>
</dbReference>
<evidence type="ECO:0000259" key="2">
    <source>
        <dbReference type="Pfam" id="PF04865"/>
    </source>
</evidence>
<dbReference type="RefSeq" id="WP_034424970.1">
    <property type="nucleotide sequence ID" value="NZ_CP045798.1"/>
</dbReference>
<keyword evidence="6" id="KW-1185">Reference proteome</keyword>
<dbReference type="InterPro" id="IPR052399">
    <property type="entry name" value="Phage_Baseplate_Assmbl_Protein"/>
</dbReference>
<comment type="similarity">
    <text evidence="1">Belongs to the Mu gp47/PBSX XkdT family.</text>
</comment>
<dbReference type="InterPro" id="IPR058530">
    <property type="entry name" value="Baseplate_J-like_C"/>
</dbReference>
<evidence type="ECO:0000313" key="6">
    <source>
        <dbReference type="Proteomes" id="UP000515847"/>
    </source>
</evidence>
<dbReference type="OrthoDB" id="2554267at2"/>
<protein>
    <submittedName>
        <fullName evidence="5">Baseplate J protein</fullName>
    </submittedName>
</protein>
<organism evidence="5 6">
    <name type="scientific">Thermanaerosceptrum fracticalcis</name>
    <dbReference type="NCBI Taxonomy" id="1712410"/>
    <lineage>
        <taxon>Bacteria</taxon>
        <taxon>Bacillati</taxon>
        <taxon>Bacillota</taxon>
        <taxon>Clostridia</taxon>
        <taxon>Eubacteriales</taxon>
        <taxon>Peptococcaceae</taxon>
        <taxon>Thermanaerosceptrum</taxon>
    </lineage>
</organism>
<evidence type="ECO:0000256" key="1">
    <source>
        <dbReference type="ARBA" id="ARBA00038087"/>
    </source>
</evidence>
<dbReference type="InterPro" id="IPR058531">
    <property type="entry name" value="Baseplate_J_M"/>
</dbReference>
<evidence type="ECO:0000259" key="3">
    <source>
        <dbReference type="Pfam" id="PF26078"/>
    </source>
</evidence>
<dbReference type="Proteomes" id="UP000515847">
    <property type="component" value="Chromosome"/>
</dbReference>
<dbReference type="Pfam" id="PF04865">
    <property type="entry name" value="Baseplate_J"/>
    <property type="match status" value="1"/>
</dbReference>
<evidence type="ECO:0000313" key="5">
    <source>
        <dbReference type="EMBL" id="QNB48217.1"/>
    </source>
</evidence>
<dbReference type="PANTHER" id="PTHR37829:SF3">
    <property type="entry name" value="PROTEIN JAYE-RELATED"/>
    <property type="match status" value="1"/>
</dbReference>
<dbReference type="KEGG" id="tfr:BR63_19240"/>